<gene>
    <name evidence="2" type="ORF">BDK92_0011</name>
</gene>
<evidence type="ECO:0000313" key="3">
    <source>
        <dbReference type="Proteomes" id="UP000277671"/>
    </source>
</evidence>
<name>A0A495JBQ4_9ACTN</name>
<keyword evidence="1" id="KW-1133">Transmembrane helix</keyword>
<keyword evidence="3" id="KW-1185">Reference proteome</keyword>
<accession>A0A495JBQ4</accession>
<organism evidence="2 3">
    <name type="scientific">Micromonospora pisi</name>
    <dbReference type="NCBI Taxonomy" id="589240"/>
    <lineage>
        <taxon>Bacteria</taxon>
        <taxon>Bacillati</taxon>
        <taxon>Actinomycetota</taxon>
        <taxon>Actinomycetes</taxon>
        <taxon>Micromonosporales</taxon>
        <taxon>Micromonosporaceae</taxon>
        <taxon>Micromonospora</taxon>
    </lineage>
</organism>
<comment type="caution">
    <text evidence="2">The sequence shown here is derived from an EMBL/GenBank/DDBJ whole genome shotgun (WGS) entry which is preliminary data.</text>
</comment>
<dbReference type="AlphaFoldDB" id="A0A495JBQ4"/>
<sequence length="200" mass="21207">MSHAGNRILWTVVGLLLTALGAAGAVANLGHLPGIDERAPLVWTGLRGLYRDISPWGPIVTIALGLILAFLGGLLLRGQLRPASHPGMDAYDLNSVTGKRAEPDDTGPGITIVQGSALADGLERDLTRDPQIRRASVWLTGDPPTPEVRIKLYVSPQAPLGALREYVQSAVDRFAATSGLHPRHLDITARVDSGSAARVH</sequence>
<reference evidence="2 3" key="1">
    <citation type="submission" date="2018-10" db="EMBL/GenBank/DDBJ databases">
        <title>Sequencing the genomes of 1000 actinobacteria strains.</title>
        <authorList>
            <person name="Klenk H.-P."/>
        </authorList>
    </citation>
    <scope>NUCLEOTIDE SEQUENCE [LARGE SCALE GENOMIC DNA]</scope>
    <source>
        <strain evidence="2 3">DSM 45175</strain>
    </source>
</reference>
<evidence type="ECO:0000313" key="2">
    <source>
        <dbReference type="EMBL" id="RKR85802.1"/>
    </source>
</evidence>
<dbReference type="RefSeq" id="WP_121153418.1">
    <property type="nucleotide sequence ID" value="NZ_RBKT01000001.1"/>
</dbReference>
<evidence type="ECO:0000256" key="1">
    <source>
        <dbReference type="SAM" id="Phobius"/>
    </source>
</evidence>
<dbReference type="OrthoDB" id="3375361at2"/>
<protein>
    <submittedName>
        <fullName evidence="2">Uncharacterized protein</fullName>
    </submittedName>
</protein>
<dbReference type="EMBL" id="RBKT01000001">
    <property type="protein sequence ID" value="RKR85802.1"/>
    <property type="molecule type" value="Genomic_DNA"/>
</dbReference>
<keyword evidence="1" id="KW-0812">Transmembrane</keyword>
<keyword evidence="1" id="KW-0472">Membrane</keyword>
<feature type="transmembrane region" description="Helical" evidence="1">
    <location>
        <begin position="56"/>
        <end position="76"/>
    </location>
</feature>
<dbReference type="Proteomes" id="UP000277671">
    <property type="component" value="Unassembled WGS sequence"/>
</dbReference>
<proteinExistence type="predicted"/>